<dbReference type="Proteomes" id="UP001324270">
    <property type="component" value="Unassembled WGS sequence"/>
</dbReference>
<feature type="transmembrane region" description="Helical" evidence="1">
    <location>
        <begin position="39"/>
        <end position="59"/>
    </location>
</feature>
<reference evidence="2 3" key="1">
    <citation type="submission" date="2023-12" db="EMBL/GenBank/DDBJ databases">
        <title>Genomic sequences of Capnocytophaga and Parvimonas strains.</title>
        <authorList>
            <person name="Watt R.M."/>
            <person name="Wang M."/>
            <person name="Yang T."/>
            <person name="Tong W.M."/>
        </authorList>
    </citation>
    <scope>NUCLEOTIDE SEQUENCE [LARGE SCALE GENOMIC DNA]</scope>
    <source>
        <strain evidence="2 3">CCUG 13156</strain>
    </source>
</reference>
<evidence type="ECO:0000256" key="1">
    <source>
        <dbReference type="SAM" id="Phobius"/>
    </source>
</evidence>
<keyword evidence="1" id="KW-1133">Transmembrane helix</keyword>
<dbReference type="EMBL" id="JAYKBV010000003">
    <property type="protein sequence ID" value="MEB3039739.1"/>
    <property type="molecule type" value="Genomic_DNA"/>
</dbReference>
<feature type="transmembrane region" description="Helical" evidence="1">
    <location>
        <begin position="66"/>
        <end position="84"/>
    </location>
</feature>
<protein>
    <submittedName>
        <fullName evidence="2">Uncharacterized protein</fullName>
    </submittedName>
</protein>
<keyword evidence="1" id="KW-0472">Membrane</keyword>
<name>A0ABU5Y728_9FLAO</name>
<dbReference type="RefSeq" id="WP_323978933.1">
    <property type="nucleotide sequence ID" value="NZ_JAYKBV010000003.1"/>
</dbReference>
<comment type="caution">
    <text evidence="2">The sequence shown here is derived from an EMBL/GenBank/DDBJ whole genome shotgun (WGS) entry which is preliminary data.</text>
</comment>
<accession>A0ABU5Y728</accession>
<gene>
    <name evidence="2" type="ORF">VJJ49_03405</name>
</gene>
<proteinExistence type="predicted"/>
<feature type="transmembrane region" description="Helical" evidence="1">
    <location>
        <begin position="7"/>
        <end position="27"/>
    </location>
</feature>
<evidence type="ECO:0000313" key="3">
    <source>
        <dbReference type="Proteomes" id="UP001324270"/>
    </source>
</evidence>
<sequence>MKNKKIHLLFAILIGFIFLIIYIFYVYHIYTSFLPKAGYFLAMFIPVPFILGVSSMYIFRSRLAKRFFILGIILFPIFAFLVPFSGDLQRKIFIEYSRLNTEEKEYKFISLTDTAKILENKNFEILSPVKNQSVRQCLLNENNQLVLLYAIAHNKLNPFYSPDGYMYGDDSFYSPYVAIYDTAGKLDYTLSFTYIYSSSQADYLLKGNYIIDIYNYEYIDYTRRDYYTGEPMIYLENYDPFNKEDTQRSPITYYKITSDEINNFKNDGKTIGIFTKDDKVYYFFPPDDGTNYQNEKDEKLSMNYLLSILKENEDKGIKSFERKNIIPQDFYYENMNINGLFRDGKYKSNQIKWAQINLMFDLKVENNTLSFSNIIETNHNAYNQLKTPTYYVENENETLEKYKDMIFYTNKKLSYSLFYDGNNIYMIKKEKK</sequence>
<keyword evidence="1" id="KW-0812">Transmembrane</keyword>
<keyword evidence="3" id="KW-1185">Reference proteome</keyword>
<organism evidence="2 3">
    <name type="scientific">Capnocytophaga gingivalis</name>
    <dbReference type="NCBI Taxonomy" id="1017"/>
    <lineage>
        <taxon>Bacteria</taxon>
        <taxon>Pseudomonadati</taxon>
        <taxon>Bacteroidota</taxon>
        <taxon>Flavobacteriia</taxon>
        <taxon>Flavobacteriales</taxon>
        <taxon>Flavobacteriaceae</taxon>
        <taxon>Capnocytophaga</taxon>
    </lineage>
</organism>
<evidence type="ECO:0000313" key="2">
    <source>
        <dbReference type="EMBL" id="MEB3039739.1"/>
    </source>
</evidence>